<evidence type="ECO:0000313" key="3">
    <source>
        <dbReference type="Proteomes" id="UP000191500"/>
    </source>
</evidence>
<comment type="caution">
    <text evidence="2">The sequence shown here is derived from an EMBL/GenBank/DDBJ whole genome shotgun (WGS) entry which is preliminary data.</text>
</comment>
<name>A0A1V6U770_9EURO</name>
<dbReference type="EMBL" id="MDDG01000027">
    <property type="protein sequence ID" value="OQE34220.1"/>
    <property type="molecule type" value="Genomic_DNA"/>
</dbReference>
<organism evidence="2 3">
    <name type="scientific">Penicillium coprophilum</name>
    <dbReference type="NCBI Taxonomy" id="36646"/>
    <lineage>
        <taxon>Eukaryota</taxon>
        <taxon>Fungi</taxon>
        <taxon>Dikarya</taxon>
        <taxon>Ascomycota</taxon>
        <taxon>Pezizomycotina</taxon>
        <taxon>Eurotiomycetes</taxon>
        <taxon>Eurotiomycetidae</taxon>
        <taxon>Eurotiales</taxon>
        <taxon>Aspergillaceae</taxon>
        <taxon>Penicillium</taxon>
    </lineage>
</organism>
<feature type="region of interest" description="Disordered" evidence="1">
    <location>
        <begin position="1"/>
        <end position="34"/>
    </location>
</feature>
<keyword evidence="3" id="KW-1185">Reference proteome</keyword>
<protein>
    <submittedName>
        <fullName evidence="2">Uncharacterized protein</fullName>
    </submittedName>
</protein>
<sequence>MSYDLYPNNPYRSNTLPTTSQNTEFSTPKPPKNL</sequence>
<accession>A0A1V6U770</accession>
<reference evidence="3" key="1">
    <citation type="journal article" date="2017" name="Nat. Microbiol.">
        <title>Global analysis of biosynthetic gene clusters reveals vast potential of secondary metabolite production in Penicillium species.</title>
        <authorList>
            <person name="Nielsen J.C."/>
            <person name="Grijseels S."/>
            <person name="Prigent S."/>
            <person name="Ji B."/>
            <person name="Dainat J."/>
            <person name="Nielsen K.F."/>
            <person name="Frisvad J.C."/>
            <person name="Workman M."/>
            <person name="Nielsen J."/>
        </authorList>
    </citation>
    <scope>NUCLEOTIDE SEQUENCE [LARGE SCALE GENOMIC DNA]</scope>
    <source>
        <strain evidence="3">IBT 31321</strain>
    </source>
</reference>
<proteinExistence type="predicted"/>
<evidence type="ECO:0000313" key="2">
    <source>
        <dbReference type="EMBL" id="OQE34220.1"/>
    </source>
</evidence>
<feature type="compositionally biased region" description="Polar residues" evidence="1">
    <location>
        <begin position="10"/>
        <end position="26"/>
    </location>
</feature>
<evidence type="ECO:0000256" key="1">
    <source>
        <dbReference type="SAM" id="MobiDB-lite"/>
    </source>
</evidence>
<dbReference type="AlphaFoldDB" id="A0A1V6U770"/>
<dbReference type="Proteomes" id="UP000191500">
    <property type="component" value="Unassembled WGS sequence"/>
</dbReference>
<gene>
    <name evidence="2" type="ORF">PENCOP_c027G04796</name>
</gene>